<protein>
    <submittedName>
        <fullName evidence="2">Uncharacterized protein</fullName>
    </submittedName>
</protein>
<keyword evidence="1" id="KW-0472">Membrane</keyword>
<evidence type="ECO:0000256" key="1">
    <source>
        <dbReference type="SAM" id="Phobius"/>
    </source>
</evidence>
<sequence>MVTTANPSASESSDGVVLWSPTLSSPMVVAHSLGSPATLAVSISDSRPTVQLTSPVDSLSPYAMILVLNLGAMSMFWQVLPFMSMFDATIILKQKLQMEKMHTKDLKQNDLVLIKSNISCFQDCQIADDFLLPSKSNSHTGCSSTSKTDSKWRATYLLKAVNMLVPAAFDADDVSDLEELRSDDAVISI</sequence>
<dbReference type="AlphaFoldDB" id="M5FR84"/>
<name>M5FR84_DACPD</name>
<gene>
    <name evidence="2" type="ORF">DACRYDRAFT_18786</name>
</gene>
<evidence type="ECO:0000313" key="3">
    <source>
        <dbReference type="Proteomes" id="UP000030653"/>
    </source>
</evidence>
<keyword evidence="3" id="KW-1185">Reference proteome</keyword>
<dbReference type="HOGENOM" id="CLU_1434406_0_0_1"/>
<accession>M5FR84</accession>
<keyword evidence="1" id="KW-1133">Transmembrane helix</keyword>
<evidence type="ECO:0000313" key="2">
    <source>
        <dbReference type="EMBL" id="EJT97414.1"/>
    </source>
</evidence>
<dbReference type="RefSeq" id="XP_040624312.1">
    <property type="nucleotide sequence ID" value="XM_040771388.1"/>
</dbReference>
<keyword evidence="1" id="KW-0812">Transmembrane</keyword>
<dbReference type="GeneID" id="63686450"/>
<organism evidence="2 3">
    <name type="scientific">Dacryopinax primogenitus (strain DJM 731)</name>
    <name type="common">Brown rot fungus</name>
    <dbReference type="NCBI Taxonomy" id="1858805"/>
    <lineage>
        <taxon>Eukaryota</taxon>
        <taxon>Fungi</taxon>
        <taxon>Dikarya</taxon>
        <taxon>Basidiomycota</taxon>
        <taxon>Agaricomycotina</taxon>
        <taxon>Dacrymycetes</taxon>
        <taxon>Dacrymycetales</taxon>
        <taxon>Dacrymycetaceae</taxon>
        <taxon>Dacryopinax</taxon>
    </lineage>
</organism>
<reference evidence="2 3" key="1">
    <citation type="journal article" date="2012" name="Science">
        <title>The Paleozoic origin of enzymatic lignin decomposition reconstructed from 31 fungal genomes.</title>
        <authorList>
            <person name="Floudas D."/>
            <person name="Binder M."/>
            <person name="Riley R."/>
            <person name="Barry K."/>
            <person name="Blanchette R.A."/>
            <person name="Henrissat B."/>
            <person name="Martinez A.T."/>
            <person name="Otillar R."/>
            <person name="Spatafora J.W."/>
            <person name="Yadav J.S."/>
            <person name="Aerts A."/>
            <person name="Benoit I."/>
            <person name="Boyd A."/>
            <person name="Carlson A."/>
            <person name="Copeland A."/>
            <person name="Coutinho P.M."/>
            <person name="de Vries R.P."/>
            <person name="Ferreira P."/>
            <person name="Findley K."/>
            <person name="Foster B."/>
            <person name="Gaskell J."/>
            <person name="Glotzer D."/>
            <person name="Gorecki P."/>
            <person name="Heitman J."/>
            <person name="Hesse C."/>
            <person name="Hori C."/>
            <person name="Igarashi K."/>
            <person name="Jurgens J.A."/>
            <person name="Kallen N."/>
            <person name="Kersten P."/>
            <person name="Kohler A."/>
            <person name="Kuees U."/>
            <person name="Kumar T.K.A."/>
            <person name="Kuo A."/>
            <person name="LaButti K."/>
            <person name="Larrondo L.F."/>
            <person name="Lindquist E."/>
            <person name="Ling A."/>
            <person name="Lombard V."/>
            <person name="Lucas S."/>
            <person name="Lundell T."/>
            <person name="Martin R."/>
            <person name="McLaughlin D.J."/>
            <person name="Morgenstern I."/>
            <person name="Morin E."/>
            <person name="Murat C."/>
            <person name="Nagy L.G."/>
            <person name="Nolan M."/>
            <person name="Ohm R.A."/>
            <person name="Patyshakuliyeva A."/>
            <person name="Rokas A."/>
            <person name="Ruiz-Duenas F.J."/>
            <person name="Sabat G."/>
            <person name="Salamov A."/>
            <person name="Samejima M."/>
            <person name="Schmutz J."/>
            <person name="Slot J.C."/>
            <person name="St John F."/>
            <person name="Stenlid J."/>
            <person name="Sun H."/>
            <person name="Sun S."/>
            <person name="Syed K."/>
            <person name="Tsang A."/>
            <person name="Wiebenga A."/>
            <person name="Young D."/>
            <person name="Pisabarro A."/>
            <person name="Eastwood D.C."/>
            <person name="Martin F."/>
            <person name="Cullen D."/>
            <person name="Grigoriev I.V."/>
            <person name="Hibbett D.S."/>
        </authorList>
    </citation>
    <scope>NUCLEOTIDE SEQUENCE [LARGE SCALE GENOMIC DNA]</scope>
    <source>
        <strain evidence="2 3">DJM-731 SS1</strain>
    </source>
</reference>
<dbReference type="Proteomes" id="UP000030653">
    <property type="component" value="Unassembled WGS sequence"/>
</dbReference>
<proteinExistence type="predicted"/>
<feature type="transmembrane region" description="Helical" evidence="1">
    <location>
        <begin position="62"/>
        <end position="92"/>
    </location>
</feature>
<dbReference type="EMBL" id="JH795877">
    <property type="protein sequence ID" value="EJT97414.1"/>
    <property type="molecule type" value="Genomic_DNA"/>
</dbReference>